<evidence type="ECO:0000313" key="5">
    <source>
        <dbReference type="EMBL" id="MFH5208883.1"/>
    </source>
</evidence>
<feature type="transmembrane region" description="Helical" evidence="2">
    <location>
        <begin position="188"/>
        <end position="214"/>
    </location>
</feature>
<feature type="transmembrane region" description="Helical" evidence="2">
    <location>
        <begin position="289"/>
        <end position="314"/>
    </location>
</feature>
<keyword evidence="2" id="KW-1133">Transmembrane helix</keyword>
<evidence type="ECO:0000259" key="3">
    <source>
        <dbReference type="Pfam" id="PF11847"/>
    </source>
</evidence>
<dbReference type="SUPFAM" id="SSF49785">
    <property type="entry name" value="Galactose-binding domain-like"/>
    <property type="match status" value="2"/>
</dbReference>
<feature type="transmembrane region" description="Helical" evidence="2">
    <location>
        <begin position="221"/>
        <end position="242"/>
    </location>
</feature>
<feature type="transmembrane region" description="Helical" evidence="2">
    <location>
        <begin position="102"/>
        <end position="119"/>
    </location>
</feature>
<dbReference type="EMBL" id="JBIMSO010000046">
    <property type="protein sequence ID" value="MFH5208883.1"/>
    <property type="molecule type" value="Genomic_DNA"/>
</dbReference>
<reference evidence="5 6" key="1">
    <citation type="submission" date="2024-10" db="EMBL/GenBank/DDBJ databases">
        <authorList>
            <person name="Riesco R."/>
        </authorList>
    </citation>
    <scope>NUCLEOTIDE SEQUENCE [LARGE SCALE GENOMIC DNA]</scope>
    <source>
        <strain evidence="5 6">NCIMB 15449</strain>
    </source>
</reference>
<gene>
    <name evidence="5" type="ORF">ACHIPZ_11835</name>
</gene>
<evidence type="ECO:0000313" key="6">
    <source>
        <dbReference type="Proteomes" id="UP001609175"/>
    </source>
</evidence>
<dbReference type="RefSeq" id="WP_395114484.1">
    <property type="nucleotide sequence ID" value="NZ_JBIMSO010000046.1"/>
</dbReference>
<feature type="transmembrane region" description="Helical" evidence="2">
    <location>
        <begin position="326"/>
        <end position="343"/>
    </location>
</feature>
<feature type="transmembrane region" description="Helical" evidence="2">
    <location>
        <begin position="1379"/>
        <end position="1397"/>
    </location>
</feature>
<feature type="transmembrane region" description="Helical" evidence="2">
    <location>
        <begin position="373"/>
        <end position="391"/>
    </location>
</feature>
<name>A0ABW7JM90_9NOCA</name>
<dbReference type="InterPro" id="IPR021798">
    <property type="entry name" value="AftD_N"/>
</dbReference>
<organism evidence="5 6">
    <name type="scientific">Antrihabitans spumae</name>
    <dbReference type="NCBI Taxonomy" id="3373370"/>
    <lineage>
        <taxon>Bacteria</taxon>
        <taxon>Bacillati</taxon>
        <taxon>Actinomycetota</taxon>
        <taxon>Actinomycetes</taxon>
        <taxon>Mycobacteriales</taxon>
        <taxon>Nocardiaceae</taxon>
        <taxon>Antrihabitans</taxon>
    </lineage>
</organism>
<proteinExistence type="predicted"/>
<dbReference type="Gene3D" id="2.60.120.260">
    <property type="entry name" value="Galactose-binding domain-like"/>
    <property type="match status" value="1"/>
</dbReference>
<feature type="transmembrane region" description="Helical" evidence="2">
    <location>
        <begin position="1300"/>
        <end position="1331"/>
    </location>
</feature>
<dbReference type="Proteomes" id="UP001609175">
    <property type="component" value="Unassembled WGS sequence"/>
</dbReference>
<dbReference type="InterPro" id="IPR008979">
    <property type="entry name" value="Galactose-bd-like_sf"/>
</dbReference>
<feature type="transmembrane region" description="Helical" evidence="2">
    <location>
        <begin position="1259"/>
        <end position="1280"/>
    </location>
</feature>
<dbReference type="Pfam" id="PF24607">
    <property type="entry name" value="CBM_AftD"/>
    <property type="match status" value="2"/>
</dbReference>
<evidence type="ECO:0000256" key="1">
    <source>
        <dbReference type="SAM" id="MobiDB-lite"/>
    </source>
</evidence>
<evidence type="ECO:0000256" key="2">
    <source>
        <dbReference type="SAM" id="Phobius"/>
    </source>
</evidence>
<sequence length="1430" mass="149834">MIVADSQPPGSTTPLDRRWFAGAALVCLVLAFVQSPGLTAADTKYDLAQNPLGFLARASHQWSSQAPLGQVQNQAYGYFFPHGPFFALGDLLAIPPWITQRIWWALLLLAGFWGIVRLAETLGIGSRGSRIVAGIAFALSPRVLTTLGSISSETLPMMLAPWVLLASAAIASGRIGTYSPARLAAQSAVAVALMGSVNAVATGAACLVAGVWWLSHKPNRAWWIFTAWWIPCLLLATLWWIVPLLLLGSVSPPFLDYIESAGVTTQWTSLAEVLRGTDSWTPFVSPERIAGAVLVTQPAAVIATGVVAAAGMAGLGMRSMPARGRLALILFVGLAGLSAGYVGELSSPIAESVRHFLDSGGAPLRNVHKLEPLIRLPLVLGIAHLLARVPLPASASFGRLRTAYAHPERNPMVALTGLVLVALTLATSLAWTGKLAPRGGYDEVPDYWHQTAQWLEDNSDGQRALVVPGAPFASQVWGLTRDEPLQALASTPWAVRDAVPLNPPGAIRAMDSVQRLIADGRPSDDMAAALLSQGIGYVVLRNDLDSENSRSTRPMLVHQAIDGSPGLAKVAQFGDDIGPAKSDGLVADGDLRPDYPAIEIYSVSVPGAPDASAQTKPYTTDLAAVPIVQGGPESLLRLGATGPRLLASDAGRAGLPIDAVTVTDTPTNRETDFGQVDNHSSALRTPDEARRTYNLVPDYPVYGADLVNGEWTGATVSVSSAASDATQLGGASPGSGPAATVDGDNATSWLSNGLDPALGQWLRLDLDSPVDSALLRVTTSPAALGTPVTWVEIQTENGSTAARVEKPGTPITVSLPPGRTSWIRVVAIETENGSGGSQFGVSEVSVEDFSNAAAPTFVPIRHRTVLPPTPQGAAVTGWDLGQELPGRTGCADAPDRVRCSKGLALAPEEPTTFERTLNVPAPTTVVPELTVRSRQGPALETLLSAPGRPVARGQADIGDIRGSAFAATDGDPRTSWTAPEDTVRKLGGAKPTLTIELPSPQLVTGLDIAASLGDLPTRPTVVSVNLGDGPQVRDLRGNESTIDLHPRITDRIELSIVDWRSVLDLTAIGFALLQPAGLSEVTVLGPDSQPLYPASLDLQRRITVDCADGPVLSVAGQQLRMSVTATVDELRSGAPVRAQLCEGPQSIDLPTGRQDVAVGPGPLFVADGLRLTAESTQPPAPVRAVPTGEWTENHRELQVPAEPTDQLLVVPQSNNVGWIATGPDGTTLTPVVVDGWQQGWIVPAGTDGTVTLEFPTDRWYRVGIFGGLLLLLPLFALAFLPARKGRQAPVPPRPWRSRTIGFAGLLALTWVIAGVAGPVLTVVIAAGAMLIARTGRVVATLQAAVAVAGLGTALSVAALSRGPWRAPDGYVGHSMWVQLPGLIAVIVVGLSVLAGLSDAGLSDDPSLGPPILRRLSHRLTARRTGSSTSA</sequence>
<feature type="region of interest" description="Disordered" evidence="1">
    <location>
        <begin position="725"/>
        <end position="744"/>
    </location>
</feature>
<keyword evidence="2" id="KW-0472">Membrane</keyword>
<feature type="domain" description="Alpha-(1-&gt;3)-arabinofuranosyltransferase N-terminal GT-C" evidence="3">
    <location>
        <begin position="27"/>
        <end position="695"/>
    </location>
</feature>
<evidence type="ECO:0000259" key="4">
    <source>
        <dbReference type="Pfam" id="PF24607"/>
    </source>
</evidence>
<accession>A0ABW7JM90</accession>
<feature type="transmembrane region" description="Helical" evidence="2">
    <location>
        <begin position="1337"/>
        <end position="1359"/>
    </location>
</feature>
<dbReference type="Pfam" id="PF11847">
    <property type="entry name" value="GT-C_AftD"/>
    <property type="match status" value="1"/>
</dbReference>
<protein>
    <submittedName>
        <fullName evidence="5">Alpha-(1-&gt;3)-arabinofuranosyltransferase</fullName>
    </submittedName>
</protein>
<feature type="domain" description="Arabinofuranosyltransferase D third carbohydrate binding module" evidence="4">
    <location>
        <begin position="946"/>
        <end position="1093"/>
    </location>
</feature>
<feature type="compositionally biased region" description="Low complexity" evidence="1">
    <location>
        <begin position="725"/>
        <end position="739"/>
    </location>
</feature>
<dbReference type="InterPro" id="IPR056997">
    <property type="entry name" value="CBM_AftD"/>
</dbReference>
<feature type="transmembrane region" description="Helical" evidence="2">
    <location>
        <begin position="412"/>
        <end position="431"/>
    </location>
</feature>
<feature type="domain" description="Arabinofuranosyltransferase D third carbohydrate binding module" evidence="4">
    <location>
        <begin position="736"/>
        <end position="842"/>
    </location>
</feature>
<comment type="caution">
    <text evidence="5">The sequence shown here is derived from an EMBL/GenBank/DDBJ whole genome shotgun (WGS) entry which is preliminary data.</text>
</comment>
<keyword evidence="2" id="KW-0812">Transmembrane</keyword>